<proteinExistence type="predicted"/>
<protein>
    <submittedName>
        <fullName evidence="2">Uncharacterized protein</fullName>
    </submittedName>
</protein>
<accession>A0A5B7FTC1</accession>
<feature type="region of interest" description="Disordered" evidence="1">
    <location>
        <begin position="1"/>
        <end position="39"/>
    </location>
</feature>
<evidence type="ECO:0000256" key="1">
    <source>
        <dbReference type="SAM" id="MobiDB-lite"/>
    </source>
</evidence>
<dbReference type="EMBL" id="VSRR010009083">
    <property type="protein sequence ID" value="MPC49772.1"/>
    <property type="molecule type" value="Genomic_DNA"/>
</dbReference>
<sequence length="87" mass="9905">MRRIPRCRRPSLNTAKTDPTTTITTTTTSSTSPPHNERSAAPVLAGWLRETVFFSLYSIPPEDSKHRFHSTRQLPNHLTITTLRLSF</sequence>
<dbReference type="Proteomes" id="UP000324222">
    <property type="component" value="Unassembled WGS sequence"/>
</dbReference>
<organism evidence="2 3">
    <name type="scientific">Portunus trituberculatus</name>
    <name type="common">Swimming crab</name>
    <name type="synonym">Neptunus trituberculatus</name>
    <dbReference type="NCBI Taxonomy" id="210409"/>
    <lineage>
        <taxon>Eukaryota</taxon>
        <taxon>Metazoa</taxon>
        <taxon>Ecdysozoa</taxon>
        <taxon>Arthropoda</taxon>
        <taxon>Crustacea</taxon>
        <taxon>Multicrustacea</taxon>
        <taxon>Malacostraca</taxon>
        <taxon>Eumalacostraca</taxon>
        <taxon>Eucarida</taxon>
        <taxon>Decapoda</taxon>
        <taxon>Pleocyemata</taxon>
        <taxon>Brachyura</taxon>
        <taxon>Eubrachyura</taxon>
        <taxon>Portunoidea</taxon>
        <taxon>Portunidae</taxon>
        <taxon>Portuninae</taxon>
        <taxon>Portunus</taxon>
    </lineage>
</organism>
<gene>
    <name evidence="2" type="ORF">E2C01_043586</name>
</gene>
<dbReference type="AlphaFoldDB" id="A0A5B7FTC1"/>
<reference evidence="2 3" key="1">
    <citation type="submission" date="2019-05" db="EMBL/GenBank/DDBJ databases">
        <title>Another draft genome of Portunus trituberculatus and its Hox gene families provides insights of decapod evolution.</title>
        <authorList>
            <person name="Jeong J.-H."/>
            <person name="Song I."/>
            <person name="Kim S."/>
            <person name="Choi T."/>
            <person name="Kim D."/>
            <person name="Ryu S."/>
            <person name="Kim W."/>
        </authorList>
    </citation>
    <scope>NUCLEOTIDE SEQUENCE [LARGE SCALE GENOMIC DNA]</scope>
    <source>
        <tissue evidence="2">Muscle</tissue>
    </source>
</reference>
<name>A0A5B7FTC1_PORTR</name>
<evidence type="ECO:0000313" key="2">
    <source>
        <dbReference type="EMBL" id="MPC49772.1"/>
    </source>
</evidence>
<evidence type="ECO:0000313" key="3">
    <source>
        <dbReference type="Proteomes" id="UP000324222"/>
    </source>
</evidence>
<feature type="compositionally biased region" description="Low complexity" evidence="1">
    <location>
        <begin position="17"/>
        <end position="34"/>
    </location>
</feature>
<comment type="caution">
    <text evidence="2">The sequence shown here is derived from an EMBL/GenBank/DDBJ whole genome shotgun (WGS) entry which is preliminary data.</text>
</comment>
<keyword evidence="3" id="KW-1185">Reference proteome</keyword>